<dbReference type="Proteomes" id="UP000811365">
    <property type="component" value="Unassembled WGS sequence"/>
</dbReference>
<proteinExistence type="predicted"/>
<protein>
    <recommendedName>
        <fullName evidence="3">JAB domain-containing protein</fullName>
    </recommendedName>
</protein>
<organism evidence="1 2">
    <name type="scientific">Faecalibacterium prausnitzii</name>
    <dbReference type="NCBI Taxonomy" id="853"/>
    <lineage>
        <taxon>Bacteria</taxon>
        <taxon>Bacillati</taxon>
        <taxon>Bacillota</taxon>
        <taxon>Clostridia</taxon>
        <taxon>Eubacteriales</taxon>
        <taxon>Oscillospiraceae</taxon>
        <taxon>Faecalibacterium</taxon>
    </lineage>
</organism>
<gene>
    <name evidence="1" type="ORF">KH315_12615</name>
</gene>
<dbReference type="RefSeq" id="WP_158402166.1">
    <property type="nucleotide sequence ID" value="NZ_CP065376.1"/>
</dbReference>
<accession>A0A9E1GMF7</accession>
<dbReference type="AlphaFoldDB" id="A0A9E1GMF7"/>
<evidence type="ECO:0000313" key="1">
    <source>
        <dbReference type="EMBL" id="MBS6622984.1"/>
    </source>
</evidence>
<sequence length="148" mass="16423">MGEMNICSEAVIDSIRQGVSNIPPESGGILGGRNDVVTNICLDKGILGKHPCSYTPDTRFLNQKINQWAETGIQFMGMFHVHFGGTESLSEGDKEYIVRIMEVMPKKIGCLYFPVVVMPERKVVAYKAVRNNEKVVIKRDCIKCQGGT</sequence>
<evidence type="ECO:0000313" key="2">
    <source>
        <dbReference type="Proteomes" id="UP000811365"/>
    </source>
</evidence>
<dbReference type="SUPFAM" id="SSF102712">
    <property type="entry name" value="JAB1/MPN domain"/>
    <property type="match status" value="1"/>
</dbReference>
<evidence type="ECO:0008006" key="3">
    <source>
        <dbReference type="Google" id="ProtNLM"/>
    </source>
</evidence>
<comment type="caution">
    <text evidence="1">The sequence shown here is derived from an EMBL/GenBank/DDBJ whole genome shotgun (WGS) entry which is preliminary data.</text>
</comment>
<name>A0A9E1GMF7_9FIRM</name>
<dbReference type="Gene3D" id="3.40.140.10">
    <property type="entry name" value="Cytidine Deaminase, domain 2"/>
    <property type="match status" value="1"/>
</dbReference>
<reference evidence="1" key="1">
    <citation type="submission" date="2021-02" db="EMBL/GenBank/DDBJ databases">
        <title>Infant gut strain persistence is associated with maternal origin, phylogeny, and functional potential including surface adhesion and iron acquisition.</title>
        <authorList>
            <person name="Lou Y.C."/>
        </authorList>
    </citation>
    <scope>NUCLEOTIDE SEQUENCE</scope>
    <source>
        <strain evidence="1">L2_039_000G1_dasL2_039_000G1_maxbin2.maxbin.077</strain>
    </source>
</reference>
<dbReference type="EMBL" id="JAGZYH010000061">
    <property type="protein sequence ID" value="MBS6622984.1"/>
    <property type="molecule type" value="Genomic_DNA"/>
</dbReference>